<dbReference type="STRING" id="1797529.A2570_00880"/>
<evidence type="ECO:0000313" key="2">
    <source>
        <dbReference type="Proteomes" id="UP000178570"/>
    </source>
</evidence>
<reference evidence="1 2" key="1">
    <citation type="journal article" date="2016" name="Nat. Commun.">
        <title>Thousands of microbial genomes shed light on interconnected biogeochemical processes in an aquifer system.</title>
        <authorList>
            <person name="Anantharaman K."/>
            <person name="Brown C.T."/>
            <person name="Hug L.A."/>
            <person name="Sharon I."/>
            <person name="Castelle C.J."/>
            <person name="Probst A.J."/>
            <person name="Thomas B.C."/>
            <person name="Singh A."/>
            <person name="Wilkins M.J."/>
            <person name="Karaoz U."/>
            <person name="Brodie E.L."/>
            <person name="Williams K.H."/>
            <person name="Hubbard S.S."/>
            <person name="Banfield J.F."/>
        </authorList>
    </citation>
    <scope>NUCLEOTIDE SEQUENCE [LARGE SCALE GENOMIC DNA]</scope>
</reference>
<dbReference type="EMBL" id="MHHY01000006">
    <property type="protein sequence ID" value="OGY40672.1"/>
    <property type="molecule type" value="Genomic_DNA"/>
</dbReference>
<proteinExistence type="predicted"/>
<organism evidence="1 2">
    <name type="scientific">Candidatus Brennerbacteria bacterium RIFOXYD1_FULL_41_16</name>
    <dbReference type="NCBI Taxonomy" id="1797529"/>
    <lineage>
        <taxon>Bacteria</taxon>
        <taxon>Candidatus Brenneribacteriota</taxon>
    </lineage>
</organism>
<dbReference type="Proteomes" id="UP000178570">
    <property type="component" value="Unassembled WGS sequence"/>
</dbReference>
<sequence length="92" mass="10510">MNRKFDQPGSGKGFKIDNVEIGSYGLEEKEKDLNSIHLDKNVAMKLVAAYCHANNINKDRRFSKGDNDYVVPNKNSIIAWVMKEFYDIEPGE</sequence>
<gene>
    <name evidence="1" type="ORF">A2570_00880</name>
</gene>
<comment type="caution">
    <text evidence="1">The sequence shown here is derived from an EMBL/GenBank/DDBJ whole genome shotgun (WGS) entry which is preliminary data.</text>
</comment>
<accession>A0A1G1XL35</accession>
<protein>
    <submittedName>
        <fullName evidence="1">Uncharacterized protein</fullName>
    </submittedName>
</protein>
<name>A0A1G1XL35_9BACT</name>
<dbReference type="AlphaFoldDB" id="A0A1G1XL35"/>
<evidence type="ECO:0000313" key="1">
    <source>
        <dbReference type="EMBL" id="OGY40672.1"/>
    </source>
</evidence>